<proteinExistence type="predicted"/>
<evidence type="ECO:0000256" key="1">
    <source>
        <dbReference type="SAM" id="Phobius"/>
    </source>
</evidence>
<feature type="transmembrane region" description="Helical" evidence="1">
    <location>
        <begin position="6"/>
        <end position="23"/>
    </location>
</feature>
<sequence length="225" mass="26066">MNIPVWALAILLACALFVLWRWALPRVLRFVLALMGFFWHLSAAKLYKMPTGPIWALAPHYVLRAYQNRNDYTTSVRHPDIAFNYRYGVLNCMTQDEKWLDELATALWNGRHYMNVTVIKNEPDLKVNETMECVVGVLPANEDSESVRALILHPMSNTVESVIGFDLKRLLKTVAHYMPDVEAVVIHGPRSMIDRKWNTIEYLAALDGRWHDIDHLAFKIPRDHK</sequence>
<evidence type="ECO:0000313" key="2">
    <source>
        <dbReference type="EMBL" id="XDJ15344.1"/>
    </source>
</evidence>
<keyword evidence="1" id="KW-0812">Transmembrane</keyword>
<protein>
    <submittedName>
        <fullName evidence="2">Uncharacterized protein</fullName>
    </submittedName>
</protein>
<accession>A0AB39CEB1</accession>
<dbReference type="EMBL" id="PQ015379">
    <property type="protein sequence ID" value="XDJ15344.1"/>
    <property type="molecule type" value="Genomic_DNA"/>
</dbReference>
<organism evidence="2">
    <name type="scientific">Pseudomonas phage HRDY3</name>
    <dbReference type="NCBI Taxonomy" id="3236930"/>
    <lineage>
        <taxon>Viruses</taxon>
    </lineage>
</organism>
<name>A0AB39CEB1_9VIRU</name>
<keyword evidence="1" id="KW-1133">Transmembrane helix</keyword>
<reference evidence="2" key="1">
    <citation type="submission" date="2024-07" db="EMBL/GenBank/DDBJ databases">
        <authorList>
            <person name="Bringhurst R.M."/>
            <person name="Homer T.E."/>
        </authorList>
    </citation>
    <scope>NUCLEOTIDE SEQUENCE</scope>
</reference>
<keyword evidence="1" id="KW-0472">Membrane</keyword>